<dbReference type="GO" id="GO:0015628">
    <property type="term" value="P:protein secretion by the type II secretion system"/>
    <property type="evidence" value="ECO:0007669"/>
    <property type="project" value="TreeGrafter"/>
</dbReference>
<feature type="transmembrane region" description="Helical" evidence="8">
    <location>
        <begin position="174"/>
        <end position="202"/>
    </location>
</feature>
<keyword evidence="5 8" id="KW-0812">Transmembrane</keyword>
<evidence type="ECO:0000256" key="2">
    <source>
        <dbReference type="ARBA" id="ARBA00005745"/>
    </source>
</evidence>
<evidence type="ECO:0000313" key="10">
    <source>
        <dbReference type="EMBL" id="TMJ09917.1"/>
    </source>
</evidence>
<feature type="transmembrane region" description="Helical" evidence="8">
    <location>
        <begin position="376"/>
        <end position="400"/>
    </location>
</feature>
<evidence type="ECO:0000313" key="13">
    <source>
        <dbReference type="Proteomes" id="UP000318661"/>
    </source>
</evidence>
<evidence type="ECO:0000256" key="6">
    <source>
        <dbReference type="ARBA" id="ARBA00022989"/>
    </source>
</evidence>
<gene>
    <name evidence="10" type="ORF">E6G98_08410</name>
    <name evidence="11" type="ORF">E6G99_01695</name>
</gene>
<dbReference type="PANTHER" id="PTHR30012:SF0">
    <property type="entry name" value="TYPE II SECRETION SYSTEM PROTEIN F-RELATED"/>
    <property type="match status" value="1"/>
</dbReference>
<evidence type="ECO:0000256" key="4">
    <source>
        <dbReference type="ARBA" id="ARBA00022519"/>
    </source>
</evidence>
<dbReference type="Proteomes" id="UP000318661">
    <property type="component" value="Unassembled WGS sequence"/>
</dbReference>
<dbReference type="EMBL" id="VBAI01000140">
    <property type="protein sequence ID" value="TMJ09917.1"/>
    <property type="molecule type" value="Genomic_DNA"/>
</dbReference>
<evidence type="ECO:0000256" key="7">
    <source>
        <dbReference type="ARBA" id="ARBA00023136"/>
    </source>
</evidence>
<comment type="similarity">
    <text evidence="2">Belongs to the GSP F family.</text>
</comment>
<dbReference type="InterPro" id="IPR042094">
    <property type="entry name" value="T2SS_GspF_sf"/>
</dbReference>
<feature type="transmembrane region" description="Helical" evidence="8">
    <location>
        <begin position="222"/>
        <end position="241"/>
    </location>
</feature>
<keyword evidence="6 8" id="KW-1133">Transmembrane helix</keyword>
<feature type="domain" description="Type II secretion system protein GspF" evidence="9">
    <location>
        <begin position="275"/>
        <end position="395"/>
    </location>
</feature>
<dbReference type="PRINTS" id="PR00812">
    <property type="entry name" value="BCTERIALGSPF"/>
</dbReference>
<accession>A0A537LQJ1</accession>
<protein>
    <submittedName>
        <fullName evidence="10">Type II secretion system F family protein</fullName>
    </submittedName>
</protein>
<dbReference type="EMBL" id="VBAJ01000025">
    <property type="protein sequence ID" value="TMJ10056.1"/>
    <property type="molecule type" value="Genomic_DNA"/>
</dbReference>
<keyword evidence="7 8" id="KW-0472">Membrane</keyword>
<keyword evidence="4" id="KW-0997">Cell inner membrane</keyword>
<proteinExistence type="inferred from homology"/>
<dbReference type="Pfam" id="PF00482">
    <property type="entry name" value="T2SSF"/>
    <property type="match status" value="2"/>
</dbReference>
<comment type="caution">
    <text evidence="10">The sequence shown here is derived from an EMBL/GenBank/DDBJ whole genome shotgun (WGS) entry which is preliminary data.</text>
</comment>
<evidence type="ECO:0000256" key="1">
    <source>
        <dbReference type="ARBA" id="ARBA00004429"/>
    </source>
</evidence>
<name>A0A537LQJ1_9BACT</name>
<reference evidence="12 13" key="1">
    <citation type="journal article" date="2019" name="Nat. Microbiol.">
        <title>Mediterranean grassland soil C-N compound turnover is dependent on rainfall and depth, and is mediated by genomically divergent microorganisms.</title>
        <authorList>
            <person name="Diamond S."/>
            <person name="Andeer P.F."/>
            <person name="Li Z."/>
            <person name="Crits-Christoph A."/>
            <person name="Burstein D."/>
            <person name="Anantharaman K."/>
            <person name="Lane K.R."/>
            <person name="Thomas B.C."/>
            <person name="Pan C."/>
            <person name="Northen T.R."/>
            <person name="Banfield J.F."/>
        </authorList>
    </citation>
    <scope>NUCLEOTIDE SEQUENCE [LARGE SCALE GENOMIC DNA]</scope>
    <source>
        <strain evidence="10">NP_1</strain>
        <strain evidence="11">NP_2</strain>
    </source>
</reference>
<dbReference type="GO" id="GO:0005886">
    <property type="term" value="C:plasma membrane"/>
    <property type="evidence" value="ECO:0007669"/>
    <property type="project" value="UniProtKB-SubCell"/>
</dbReference>
<dbReference type="AlphaFoldDB" id="A0A537LQJ1"/>
<evidence type="ECO:0000256" key="3">
    <source>
        <dbReference type="ARBA" id="ARBA00022475"/>
    </source>
</evidence>
<organism evidence="10 12">
    <name type="scientific">Candidatus Segetimicrobium genomatis</name>
    <dbReference type="NCBI Taxonomy" id="2569760"/>
    <lineage>
        <taxon>Bacteria</taxon>
        <taxon>Bacillati</taxon>
        <taxon>Candidatus Sysuimicrobiota</taxon>
        <taxon>Candidatus Sysuimicrobiia</taxon>
        <taxon>Candidatus Sysuimicrobiales</taxon>
        <taxon>Candidatus Segetimicrobiaceae</taxon>
        <taxon>Candidatus Segetimicrobium</taxon>
    </lineage>
</organism>
<evidence type="ECO:0000256" key="5">
    <source>
        <dbReference type="ARBA" id="ARBA00022692"/>
    </source>
</evidence>
<evidence type="ECO:0000313" key="12">
    <source>
        <dbReference type="Proteomes" id="UP000315217"/>
    </source>
</evidence>
<dbReference type="Gene3D" id="1.20.81.30">
    <property type="entry name" value="Type II secretion system (T2SS), domain F"/>
    <property type="match status" value="2"/>
</dbReference>
<evidence type="ECO:0000256" key="8">
    <source>
        <dbReference type="SAM" id="Phobius"/>
    </source>
</evidence>
<dbReference type="Proteomes" id="UP000315217">
    <property type="component" value="Unassembled WGS sequence"/>
</dbReference>
<dbReference type="PANTHER" id="PTHR30012">
    <property type="entry name" value="GENERAL SECRETION PATHWAY PROTEIN"/>
    <property type="match status" value="1"/>
</dbReference>
<evidence type="ECO:0000259" key="9">
    <source>
        <dbReference type="Pfam" id="PF00482"/>
    </source>
</evidence>
<dbReference type="InterPro" id="IPR018076">
    <property type="entry name" value="T2SS_GspF_dom"/>
</dbReference>
<dbReference type="FunFam" id="1.20.81.30:FF:000001">
    <property type="entry name" value="Type II secretion system protein F"/>
    <property type="match status" value="2"/>
</dbReference>
<comment type="subcellular location">
    <subcellularLocation>
        <location evidence="1">Cell inner membrane</location>
        <topology evidence="1">Multi-pass membrane protein</topology>
    </subcellularLocation>
</comment>
<sequence>MPKYAYRAFDGLGRMETGVLEADSERAAVASFQSRGFLVTSLTTRDEKDKERPRRLGGYFRVNRKDLVVTTRQLSTMVAAGLPIISALRILGEQVTNRRLRQVIARVRQGIERGGSLSDEIARYPEAFFPFYVNTIRAGEVSGVLDTSMNYLADYLERELDLTQRVKTAATYPVVVGAFTTLVAVGAIAFVVPVFITIFASFKVQLPLITILVIRTSNIVRHFWWAGILLAVGLGMAAVVTRSSETGQRIMDTVVLKIPIVGPLVSKLALSRFGRAMAVLIRSGGPMLEGLGVVSGALGNRVVGDAVLAARERMQQGESMSQSLQRNRLIPPMVAQMVRVGEESGTVDAIFDRVAEFYEREVDNTVKRFASIVEPILIVGVGGLVALVALAVLMPIWTLIAKLPR</sequence>
<feature type="domain" description="Type II secretion system protein GspF" evidence="9">
    <location>
        <begin position="71"/>
        <end position="193"/>
    </location>
</feature>
<keyword evidence="3" id="KW-1003">Cell membrane</keyword>
<evidence type="ECO:0000313" key="11">
    <source>
        <dbReference type="EMBL" id="TMJ10056.1"/>
    </source>
</evidence>
<dbReference type="InterPro" id="IPR003004">
    <property type="entry name" value="GspF/PilC"/>
</dbReference>